<evidence type="ECO:0000256" key="7">
    <source>
        <dbReference type="SAM" id="Phobius"/>
    </source>
</evidence>
<name>A0A9W7SSG0_9PEZI</name>
<dbReference type="InterPro" id="IPR008010">
    <property type="entry name" value="Tatp1"/>
</dbReference>
<keyword evidence="5 7" id="KW-0472">Membrane</keyword>
<comment type="caution">
    <text evidence="8">The sequence shown here is derived from an EMBL/GenBank/DDBJ whole genome shotgun (WGS) entry which is preliminary data.</text>
</comment>
<feature type="transmembrane region" description="Helical" evidence="7">
    <location>
        <begin position="843"/>
        <end position="872"/>
    </location>
</feature>
<feature type="region of interest" description="Disordered" evidence="6">
    <location>
        <begin position="1"/>
        <end position="280"/>
    </location>
</feature>
<feature type="compositionally biased region" description="Polar residues" evidence="6">
    <location>
        <begin position="134"/>
        <end position="144"/>
    </location>
</feature>
<evidence type="ECO:0000256" key="6">
    <source>
        <dbReference type="SAM" id="MobiDB-lite"/>
    </source>
</evidence>
<evidence type="ECO:0000313" key="9">
    <source>
        <dbReference type="Proteomes" id="UP001138500"/>
    </source>
</evidence>
<feature type="transmembrane region" description="Helical" evidence="7">
    <location>
        <begin position="343"/>
        <end position="364"/>
    </location>
</feature>
<comment type="similarity">
    <text evidence="2">Belongs to the TAPT1 family.</text>
</comment>
<dbReference type="OrthoDB" id="5376140at2759"/>
<organism evidence="8 9">
    <name type="scientific">Teratosphaeria destructans</name>
    <dbReference type="NCBI Taxonomy" id="418781"/>
    <lineage>
        <taxon>Eukaryota</taxon>
        <taxon>Fungi</taxon>
        <taxon>Dikarya</taxon>
        <taxon>Ascomycota</taxon>
        <taxon>Pezizomycotina</taxon>
        <taxon>Dothideomycetes</taxon>
        <taxon>Dothideomycetidae</taxon>
        <taxon>Mycosphaerellales</taxon>
        <taxon>Teratosphaeriaceae</taxon>
        <taxon>Teratosphaeria</taxon>
    </lineage>
</organism>
<feature type="region of interest" description="Disordered" evidence="6">
    <location>
        <begin position="924"/>
        <end position="944"/>
    </location>
</feature>
<proteinExistence type="inferred from homology"/>
<evidence type="ECO:0000256" key="3">
    <source>
        <dbReference type="ARBA" id="ARBA00022692"/>
    </source>
</evidence>
<evidence type="ECO:0000256" key="4">
    <source>
        <dbReference type="ARBA" id="ARBA00022989"/>
    </source>
</evidence>
<evidence type="ECO:0000313" key="8">
    <source>
        <dbReference type="EMBL" id="KAH9827793.1"/>
    </source>
</evidence>
<protein>
    <submittedName>
        <fullName evidence="8">Cytomegalovirus gH-receptor family protein</fullName>
    </submittedName>
</protein>
<feature type="compositionally biased region" description="Polar residues" evidence="6">
    <location>
        <begin position="186"/>
        <end position="215"/>
    </location>
</feature>
<feature type="region of interest" description="Disordered" evidence="6">
    <location>
        <begin position="404"/>
        <end position="434"/>
    </location>
</feature>
<keyword evidence="4 7" id="KW-1133">Transmembrane helix</keyword>
<reference evidence="8 9" key="1">
    <citation type="journal article" date="2018" name="IMA Fungus">
        <title>IMA Genome-F 10: Nine draft genome sequences of Claviceps purpurea s.lat., including C. arundinis, C. humidiphila, and C. cf. spartinae, pseudomolecules for the pitch canker pathogen Fusarium circinatum, draft genome of Davidsoniella eucalypti, Grosmannia galeiformis, Quambalaria eucalypti, and Teratosphaeria destructans.</title>
        <authorList>
            <person name="Wingfield B.D."/>
            <person name="Liu M."/>
            <person name="Nguyen H.D."/>
            <person name="Lane F.A."/>
            <person name="Morgan S.W."/>
            <person name="De Vos L."/>
            <person name="Wilken P.M."/>
            <person name="Duong T.A."/>
            <person name="Aylward J."/>
            <person name="Coetzee M.P."/>
            <person name="Dadej K."/>
            <person name="De Beer Z.W."/>
            <person name="Findlay W."/>
            <person name="Havenga M."/>
            <person name="Kolarik M."/>
            <person name="Menzies J.G."/>
            <person name="Naidoo K."/>
            <person name="Pochopski O."/>
            <person name="Shoukouhi P."/>
            <person name="Santana Q.C."/>
            <person name="Seifert K.A."/>
            <person name="Soal N."/>
            <person name="Steenkamp E.T."/>
            <person name="Tatham C.T."/>
            <person name="van der Nest M.A."/>
            <person name="Wingfield M.J."/>
        </authorList>
    </citation>
    <scope>NUCLEOTIDE SEQUENCE [LARGE SCALE GENOMIC DNA]</scope>
    <source>
        <strain evidence="8">CMW44962</strain>
    </source>
</reference>
<evidence type="ECO:0000256" key="1">
    <source>
        <dbReference type="ARBA" id="ARBA00004141"/>
    </source>
</evidence>
<dbReference type="Pfam" id="PF05346">
    <property type="entry name" value="DUF747"/>
    <property type="match status" value="1"/>
</dbReference>
<gene>
    <name evidence="8" type="ORF">Tdes44962_MAKER02727</name>
</gene>
<keyword evidence="9" id="KW-1185">Reference proteome</keyword>
<keyword evidence="3 7" id="KW-0812">Transmembrane</keyword>
<dbReference type="AlphaFoldDB" id="A0A9W7SSG0"/>
<feature type="compositionally biased region" description="Basic and acidic residues" evidence="6">
    <location>
        <begin position="80"/>
        <end position="93"/>
    </location>
</feature>
<dbReference type="PANTHER" id="PTHR13317">
    <property type="entry name" value="TRANSMEMBRANE ANTERIOR POSTERIOR TRANSFORMATION PROTEIN 1 HOMOLOG"/>
    <property type="match status" value="1"/>
</dbReference>
<dbReference type="EMBL" id="RIBY02001856">
    <property type="protein sequence ID" value="KAH9827793.1"/>
    <property type="molecule type" value="Genomic_DNA"/>
</dbReference>
<feature type="transmembrane region" description="Helical" evidence="7">
    <location>
        <begin position="555"/>
        <end position="577"/>
    </location>
</feature>
<feature type="compositionally biased region" description="Basic and acidic residues" evidence="6">
    <location>
        <begin position="116"/>
        <end position="127"/>
    </location>
</feature>
<dbReference type="Proteomes" id="UP001138500">
    <property type="component" value="Unassembled WGS sequence"/>
</dbReference>
<comment type="subcellular location">
    <subcellularLocation>
        <location evidence="1">Membrane</location>
        <topology evidence="1">Multi-pass membrane protein</topology>
    </subcellularLocation>
</comment>
<sequence>MDDDGAGVGPSESIVKSDRPSQQRCSRIPGCTMSGRLGEAKPEQHQSPANGQLATPALSPIDEHGESSAQPFSPVVDLQGGHEYDNKRADGAHDSSTPNVTSSVTSQRHNSSSEPDASKFPKGDASKVLKLSPRQIQDLVTSPESLPVRPASPATEDIPQLEGLGIESAVTDEPLSSSDDVRHGTNHLNGTSVAPVGTSTSNQNAPLLPSINATPGATVLERPGRSSRSVSSPLMRRKHSSGKSGRAKPDLAPLKTSKDEQPSARAGVKPSPKLDAQPSPIPAVIPLPPLSLATYLQLELASDRPSKLYIHRSSTADFVYESARVKFERLLNFLLLPPHLEQVLWFGAIACLDAWLYTFTILPLRFFKAVAILIQWWAQTALKEVTDVWNYVYNGLGRVWRRKREGDGSRSRRPSMVGWSSSRRPSAVDVTSETRPRLDDRSIAELFDRNTKGRRRFRHQRSRSKPSLLLPNHKADILQGLLILTSCTVLMSFDASRMYHSIRGQSAIKLYVIYNVLEVFDRLLGAIGQDILECLFSKETLERDEHGRSKLTRPFWMFLLALLYNVIHATALFYQVVTLNVAVNSYSNALLTLLMSNQFVEIKGTVFKKFEKENLFQLTCADVVERFQLWLMLLIIALRNIVEVGGLSISLNSALPSPSEGSVANGTGIPLVSGFVIPQAFTLLPKWTGEVLGPFLIVLGSEALVDWCKHAYIGKFNNVKSAIYGRFLDVLSKDYYSHAFADQNLTKRLGLPVIPLSCLFIRACLQTYHMFLATHMPLPIPSSATGVSLESQDTTATALPATTAALQHLDQIFRRALGRSSFGAGAGGDTAGSSFSWWSIDDVIAFTTMILVFLTLYLILLAFKLLLGMLLLSYSRRRYRGMKERERQDYTAEGGQRVGGWGAVEVGEEKRRWIYDDDPEGLREMREKEERGRRSARERVEKGKGDGLEGVERYAMAAKRIW</sequence>
<dbReference type="GO" id="GO:0005789">
    <property type="term" value="C:endoplasmic reticulum membrane"/>
    <property type="evidence" value="ECO:0007669"/>
    <property type="project" value="TreeGrafter"/>
</dbReference>
<evidence type="ECO:0000256" key="5">
    <source>
        <dbReference type="ARBA" id="ARBA00023136"/>
    </source>
</evidence>
<evidence type="ECO:0000256" key="2">
    <source>
        <dbReference type="ARBA" id="ARBA00008803"/>
    </source>
</evidence>
<reference evidence="8 9" key="2">
    <citation type="journal article" date="2021" name="Curr. Genet.">
        <title>Genetic response to nitrogen starvation in the aggressive Eucalyptus foliar pathogen Teratosphaeria destructans.</title>
        <authorList>
            <person name="Havenga M."/>
            <person name="Wingfield B.D."/>
            <person name="Wingfield M.J."/>
            <person name="Dreyer L.L."/>
            <person name="Roets F."/>
            <person name="Aylward J."/>
        </authorList>
    </citation>
    <scope>NUCLEOTIDE SEQUENCE [LARGE SCALE GENOMIC DNA]</scope>
    <source>
        <strain evidence="8">CMW44962</strain>
    </source>
</reference>
<dbReference type="PANTHER" id="PTHR13317:SF4">
    <property type="entry name" value="TRANSMEMBRANE ANTERIOR POSTERIOR TRANSFORMATION PROTEIN 1 HOMOLOG"/>
    <property type="match status" value="1"/>
</dbReference>
<feature type="compositionally biased region" description="Low complexity" evidence="6">
    <location>
        <begin position="95"/>
        <end position="106"/>
    </location>
</feature>
<feature type="compositionally biased region" description="Polar residues" evidence="6">
    <location>
        <begin position="418"/>
        <end position="431"/>
    </location>
</feature>
<accession>A0A9W7SSG0</accession>